<dbReference type="SMART" id="SM00015">
    <property type="entry name" value="IQ"/>
    <property type="match status" value="2"/>
</dbReference>
<dbReference type="InterPro" id="IPR027417">
    <property type="entry name" value="P-loop_NTPase"/>
</dbReference>
<feature type="compositionally biased region" description="Basic and acidic residues" evidence="5">
    <location>
        <begin position="254"/>
        <end position="266"/>
    </location>
</feature>
<evidence type="ECO:0000313" key="8">
    <source>
        <dbReference type="Proteomes" id="UP001141552"/>
    </source>
</evidence>
<organism evidence="7 8">
    <name type="scientific">Turnera subulata</name>
    <dbReference type="NCBI Taxonomy" id="218843"/>
    <lineage>
        <taxon>Eukaryota</taxon>
        <taxon>Viridiplantae</taxon>
        <taxon>Streptophyta</taxon>
        <taxon>Embryophyta</taxon>
        <taxon>Tracheophyta</taxon>
        <taxon>Spermatophyta</taxon>
        <taxon>Magnoliopsida</taxon>
        <taxon>eudicotyledons</taxon>
        <taxon>Gunneridae</taxon>
        <taxon>Pentapetalae</taxon>
        <taxon>rosids</taxon>
        <taxon>fabids</taxon>
        <taxon>Malpighiales</taxon>
        <taxon>Passifloraceae</taxon>
        <taxon>Turnera</taxon>
    </lineage>
</organism>
<keyword evidence="1" id="KW-0112">Calmodulin-binding</keyword>
<comment type="similarity">
    <text evidence="2">Belongs to the IQD family.</text>
</comment>
<feature type="compositionally biased region" description="Polar residues" evidence="5">
    <location>
        <begin position="244"/>
        <end position="253"/>
    </location>
</feature>
<protein>
    <recommendedName>
        <fullName evidence="6">DUF4005 domain-containing protein</fullName>
    </recommendedName>
</protein>
<dbReference type="Gene3D" id="1.20.5.190">
    <property type="match status" value="1"/>
</dbReference>
<evidence type="ECO:0000256" key="5">
    <source>
        <dbReference type="SAM" id="MobiDB-lite"/>
    </source>
</evidence>
<name>A0A9Q0FAK3_9ROSI</name>
<dbReference type="PANTHER" id="PTHR32295:SF174">
    <property type="entry name" value="PROTEIN IQ-DOMAIN 24"/>
    <property type="match status" value="1"/>
</dbReference>
<gene>
    <name evidence="7" type="ORF">Tsubulata_034566</name>
</gene>
<comment type="function">
    <text evidence="4">May be involved in cooperative interactions with calmodulins or calmodulin-like proteins. Recruits calmodulin proteins to microtubules, thus being a potential scaffold in cellular signaling and trafficking. May associate with nucleic acids and regulate gene expression at the transcriptional or post-transcriptional level.</text>
</comment>
<evidence type="ECO:0000256" key="1">
    <source>
        <dbReference type="ARBA" id="ARBA00022860"/>
    </source>
</evidence>
<evidence type="ECO:0000313" key="7">
    <source>
        <dbReference type="EMBL" id="KAJ4827225.1"/>
    </source>
</evidence>
<keyword evidence="8" id="KW-1185">Reference proteome</keyword>
<accession>A0A9Q0FAK3</accession>
<feature type="region of interest" description="Disordered" evidence="5">
    <location>
        <begin position="1"/>
        <end position="40"/>
    </location>
</feature>
<feature type="region of interest" description="Disordered" evidence="5">
    <location>
        <begin position="244"/>
        <end position="366"/>
    </location>
</feature>
<dbReference type="GO" id="GO:0005516">
    <property type="term" value="F:calmodulin binding"/>
    <property type="evidence" value="ECO:0007669"/>
    <property type="project" value="UniProtKB-KW"/>
</dbReference>
<dbReference type="Pfam" id="PF13178">
    <property type="entry name" value="DUF4005"/>
    <property type="match status" value="1"/>
</dbReference>
<dbReference type="OrthoDB" id="1686972at2759"/>
<dbReference type="PANTHER" id="PTHR32295">
    <property type="entry name" value="IQ-DOMAIN 5-RELATED"/>
    <property type="match status" value="1"/>
</dbReference>
<evidence type="ECO:0000256" key="2">
    <source>
        <dbReference type="ARBA" id="ARBA00024341"/>
    </source>
</evidence>
<evidence type="ECO:0000256" key="3">
    <source>
        <dbReference type="ARBA" id="ARBA00024378"/>
    </source>
</evidence>
<dbReference type="InterPro" id="IPR025064">
    <property type="entry name" value="DUF4005"/>
</dbReference>
<dbReference type="SUPFAM" id="SSF52540">
    <property type="entry name" value="P-loop containing nucleoside triphosphate hydrolases"/>
    <property type="match status" value="1"/>
</dbReference>
<feature type="compositionally biased region" description="Polar residues" evidence="5">
    <location>
        <begin position="350"/>
        <end position="366"/>
    </location>
</feature>
<feature type="domain" description="DUF4005" evidence="6">
    <location>
        <begin position="346"/>
        <end position="407"/>
    </location>
</feature>
<dbReference type="InterPro" id="IPR000048">
    <property type="entry name" value="IQ_motif_EF-hand-BS"/>
</dbReference>
<dbReference type="PROSITE" id="PS50096">
    <property type="entry name" value="IQ"/>
    <property type="match status" value="2"/>
</dbReference>
<dbReference type="Pfam" id="PF00612">
    <property type="entry name" value="IQ"/>
    <property type="match status" value="2"/>
</dbReference>
<sequence length="458" mass="50428">MGLFRRLFGPRKKADKKTSRSSTPSSHKFNETIPAPYSDPNSDANKHAIAVAAATAAVAEAALAAAQAAAEVVRLTNAGAPARCAPASASTSTSHAAGGHRRWLEVLAAIRIQSAFRGYLARRALRALKALVKLQALVRGHIVRKQTADMLRRMQTLVRLQARARAGRSHLSEPWHSATKLSHSHYTVPAGAHKDYLLRASSTKLDGPSNLQRCGSNANFRDIRDRSKLGPTWLDHWMEESLWNNHSSSPLRNRQTDDEKSDKILEVDTWMPRVKSHQGNRGMSQHVLPSDNSSQSFTALDSPSKLPRKMSNPMPSVPSEEGLPLNSLKLPLGKEETVCSTADHSPHVDSASSRPGSNSRKGPFTPTRSECSWGFFNGYSGYPSYMANTESSRAKVRSQSAPRQRVEFDKYGLAKRSLQGYGDADTYSEIGFAAHTQFRNKAYQASGYLNRLDDRNIR</sequence>
<dbReference type="EMBL" id="JAKUCV010006460">
    <property type="protein sequence ID" value="KAJ4827225.1"/>
    <property type="molecule type" value="Genomic_DNA"/>
</dbReference>
<dbReference type="CDD" id="cd23767">
    <property type="entry name" value="IQCD"/>
    <property type="match status" value="1"/>
</dbReference>
<proteinExistence type="inferred from homology"/>
<reference evidence="7" key="2">
    <citation type="journal article" date="2023" name="Plants (Basel)">
        <title>Annotation of the Turnera subulata (Passifloraceae) Draft Genome Reveals the S-Locus Evolved after the Divergence of Turneroideae from Passifloroideae in a Stepwise Manner.</title>
        <authorList>
            <person name="Henning P.M."/>
            <person name="Roalson E.H."/>
            <person name="Mir W."/>
            <person name="McCubbin A.G."/>
            <person name="Shore J.S."/>
        </authorList>
    </citation>
    <scope>NUCLEOTIDE SEQUENCE</scope>
    <source>
        <strain evidence="7">F60SS</strain>
    </source>
</reference>
<comment type="caution">
    <text evidence="7">The sequence shown here is derived from an EMBL/GenBank/DDBJ whole genome shotgun (WGS) entry which is preliminary data.</text>
</comment>
<reference evidence="7" key="1">
    <citation type="submission" date="2022-02" db="EMBL/GenBank/DDBJ databases">
        <authorList>
            <person name="Henning P.M."/>
            <person name="McCubbin A.G."/>
            <person name="Shore J.S."/>
        </authorList>
    </citation>
    <scope>NUCLEOTIDE SEQUENCE</scope>
    <source>
        <strain evidence="7">F60SS</strain>
        <tissue evidence="7">Leaves</tissue>
    </source>
</reference>
<evidence type="ECO:0000259" key="6">
    <source>
        <dbReference type="Pfam" id="PF13178"/>
    </source>
</evidence>
<comment type="subunit">
    <text evidence="3">Binds to multiple calmodulin (CaM) in the presence of Ca(2+) and CaM-like proteins.</text>
</comment>
<dbReference type="Proteomes" id="UP001141552">
    <property type="component" value="Unassembled WGS sequence"/>
</dbReference>
<dbReference type="AlphaFoldDB" id="A0A9Q0FAK3"/>
<feature type="compositionally biased region" description="Polar residues" evidence="5">
    <location>
        <begin position="290"/>
        <end position="301"/>
    </location>
</feature>
<evidence type="ECO:0000256" key="4">
    <source>
        <dbReference type="ARBA" id="ARBA00045534"/>
    </source>
</evidence>